<dbReference type="PANTHER" id="PTHR45033">
    <property type="match status" value="1"/>
</dbReference>
<dbReference type="Pfam" id="PF08240">
    <property type="entry name" value="ADH_N"/>
    <property type="match status" value="1"/>
</dbReference>
<dbReference type="EMBL" id="MU620895">
    <property type="protein sequence ID" value="KAI8583537.1"/>
    <property type="molecule type" value="Genomic_DNA"/>
</dbReference>
<dbReference type="InterPro" id="IPR013154">
    <property type="entry name" value="ADH-like_N"/>
</dbReference>
<dbReference type="PANTHER" id="PTHR45033:SF3">
    <property type="entry name" value="DEHYDROGENASE, PUTATIVE (AFU_ORTHOLOGUE AFUA_2G13270)-RELATED"/>
    <property type="match status" value="1"/>
</dbReference>
<dbReference type="Pfam" id="PF00107">
    <property type="entry name" value="ADH_zinc_N"/>
    <property type="match status" value="1"/>
</dbReference>
<dbReference type="AlphaFoldDB" id="A0AAD5EHI0"/>
<organism evidence="2 3">
    <name type="scientific">Umbelopsis ramanniana AG</name>
    <dbReference type="NCBI Taxonomy" id="1314678"/>
    <lineage>
        <taxon>Eukaryota</taxon>
        <taxon>Fungi</taxon>
        <taxon>Fungi incertae sedis</taxon>
        <taxon>Mucoromycota</taxon>
        <taxon>Mucoromycotina</taxon>
        <taxon>Umbelopsidomycetes</taxon>
        <taxon>Umbelopsidales</taxon>
        <taxon>Umbelopsidaceae</taxon>
        <taxon>Umbelopsis</taxon>
    </lineage>
</organism>
<dbReference type="Gene3D" id="3.90.180.10">
    <property type="entry name" value="Medium-chain alcohol dehydrogenases, catalytic domain"/>
    <property type="match status" value="1"/>
</dbReference>
<evidence type="ECO:0000259" key="1">
    <source>
        <dbReference type="SMART" id="SM00829"/>
    </source>
</evidence>
<dbReference type="InterPro" id="IPR011032">
    <property type="entry name" value="GroES-like_sf"/>
</dbReference>
<proteinExistence type="predicted"/>
<protein>
    <recommendedName>
        <fullName evidence="1">Enoyl reductase (ER) domain-containing protein</fullName>
    </recommendedName>
</protein>
<reference evidence="2" key="2">
    <citation type="journal article" date="2022" name="Proc. Natl. Acad. Sci. U.S.A.">
        <title>Diploid-dominant life cycles characterize the early evolution of Fungi.</title>
        <authorList>
            <person name="Amses K.R."/>
            <person name="Simmons D.R."/>
            <person name="Longcore J.E."/>
            <person name="Mondo S.J."/>
            <person name="Seto K."/>
            <person name="Jeronimo G.H."/>
            <person name="Bonds A.E."/>
            <person name="Quandt C.A."/>
            <person name="Davis W.J."/>
            <person name="Chang Y."/>
            <person name="Federici B.A."/>
            <person name="Kuo A."/>
            <person name="LaButti K."/>
            <person name="Pangilinan J."/>
            <person name="Andreopoulos W."/>
            <person name="Tritt A."/>
            <person name="Riley R."/>
            <person name="Hundley H."/>
            <person name="Johnson J."/>
            <person name="Lipzen A."/>
            <person name="Barry K."/>
            <person name="Lang B.F."/>
            <person name="Cuomo C.A."/>
            <person name="Buchler N.E."/>
            <person name="Grigoriev I.V."/>
            <person name="Spatafora J.W."/>
            <person name="Stajich J.E."/>
            <person name="James T.Y."/>
        </authorList>
    </citation>
    <scope>NUCLEOTIDE SEQUENCE</scope>
    <source>
        <strain evidence="2">AG</strain>
    </source>
</reference>
<dbReference type="RefSeq" id="XP_051448541.1">
    <property type="nucleotide sequence ID" value="XM_051585759.1"/>
</dbReference>
<name>A0AAD5EHI0_UMBRA</name>
<dbReference type="SUPFAM" id="SSF50129">
    <property type="entry name" value="GroES-like"/>
    <property type="match status" value="1"/>
</dbReference>
<accession>A0AAD5EHI0</accession>
<dbReference type="GO" id="GO:0016491">
    <property type="term" value="F:oxidoreductase activity"/>
    <property type="evidence" value="ECO:0007669"/>
    <property type="project" value="InterPro"/>
</dbReference>
<sequence>MLAVTLTNDVPANAAETKYKHSVSVGKIDTPKPVPGKQVLVKIQAVSYNHRDNWIRQGMYPGIQVGSVLGSDGVGVVVESDDALKGQKVVIVPGKGWDSDPRGPEGKYGILGLLPHPGTWGEYVVVDKEDVVPCPSHLSISQAAAFPLAGLTAFRATFTKGEVTKGDNVLVTGIGGGVALFALQFAVAAGANVYVTSSKEDKIQRAIELGAKGGVNYRKENWHKDLQALLGKGQISTVIDGAGGAAYGVYPRVMSVGGIIANYGQTSTQHPVTFPMTYVLKNIDLRGSTMGSRKEFYDMVKFIDQHKIVPIVSQVWKGLTVDNIEDAFSVMRNGEQFGKLVIEMADTTNTKL</sequence>
<dbReference type="GeneID" id="75911107"/>
<dbReference type="SMART" id="SM00829">
    <property type="entry name" value="PKS_ER"/>
    <property type="match status" value="1"/>
</dbReference>
<dbReference type="Proteomes" id="UP001206595">
    <property type="component" value="Unassembled WGS sequence"/>
</dbReference>
<feature type="domain" description="Enoyl reductase (ER)" evidence="1">
    <location>
        <begin position="26"/>
        <end position="342"/>
    </location>
</feature>
<comment type="caution">
    <text evidence="2">The sequence shown here is derived from an EMBL/GenBank/DDBJ whole genome shotgun (WGS) entry which is preliminary data.</text>
</comment>
<dbReference type="InterPro" id="IPR020843">
    <property type="entry name" value="ER"/>
</dbReference>
<keyword evidence="3" id="KW-1185">Reference proteome</keyword>
<dbReference type="SUPFAM" id="SSF51735">
    <property type="entry name" value="NAD(P)-binding Rossmann-fold domains"/>
    <property type="match status" value="1"/>
</dbReference>
<dbReference type="InterPro" id="IPR052711">
    <property type="entry name" value="Zinc_ADH-like"/>
</dbReference>
<dbReference type="InterPro" id="IPR013149">
    <property type="entry name" value="ADH-like_C"/>
</dbReference>
<evidence type="ECO:0000313" key="3">
    <source>
        <dbReference type="Proteomes" id="UP001206595"/>
    </source>
</evidence>
<evidence type="ECO:0000313" key="2">
    <source>
        <dbReference type="EMBL" id="KAI8583537.1"/>
    </source>
</evidence>
<gene>
    <name evidence="2" type="ORF">K450DRAFT_221627</name>
</gene>
<reference evidence="2" key="1">
    <citation type="submission" date="2021-06" db="EMBL/GenBank/DDBJ databases">
        <authorList>
            <consortium name="DOE Joint Genome Institute"/>
            <person name="Mondo S.J."/>
            <person name="Amses K.R."/>
            <person name="Simmons D.R."/>
            <person name="Longcore J.E."/>
            <person name="Seto K."/>
            <person name="Alves G.H."/>
            <person name="Bonds A.E."/>
            <person name="Quandt C.A."/>
            <person name="Davis W.J."/>
            <person name="Chang Y."/>
            <person name="Letcher P.M."/>
            <person name="Powell M.J."/>
            <person name="Kuo A."/>
            <person name="Labutti K."/>
            <person name="Pangilinan J."/>
            <person name="Andreopoulos W."/>
            <person name="Tritt A."/>
            <person name="Riley R."/>
            <person name="Hundley H."/>
            <person name="Johnson J."/>
            <person name="Lipzen A."/>
            <person name="Barry K."/>
            <person name="Berbee M.L."/>
            <person name="Buchler N.E."/>
            <person name="Grigoriev I.V."/>
            <person name="Spatafora J.W."/>
            <person name="Stajich J.E."/>
            <person name="James T.Y."/>
        </authorList>
    </citation>
    <scope>NUCLEOTIDE SEQUENCE</scope>
    <source>
        <strain evidence="2">AG</strain>
    </source>
</reference>
<dbReference type="InterPro" id="IPR036291">
    <property type="entry name" value="NAD(P)-bd_dom_sf"/>
</dbReference>
<dbReference type="Gene3D" id="3.40.50.720">
    <property type="entry name" value="NAD(P)-binding Rossmann-like Domain"/>
    <property type="match status" value="1"/>
</dbReference>